<evidence type="ECO:0000256" key="2">
    <source>
        <dbReference type="ARBA" id="ARBA00019062"/>
    </source>
</evidence>
<feature type="region of interest" description="Disordered" evidence="6">
    <location>
        <begin position="405"/>
        <end position="440"/>
    </location>
</feature>
<dbReference type="CDD" id="cd09270">
    <property type="entry name" value="RNase_H2-B"/>
    <property type="match status" value="1"/>
</dbReference>
<comment type="subcellular location">
    <subcellularLocation>
        <location evidence="1">Nucleus</location>
    </subcellularLocation>
</comment>
<dbReference type="InterPro" id="IPR019024">
    <property type="entry name" value="RNase_H2_suB_wHTH"/>
</dbReference>
<comment type="caution">
    <text evidence="9">The sequence shown here is derived from an EMBL/GenBank/DDBJ whole genome shotgun (WGS) entry which is preliminary data.</text>
</comment>
<sequence length="460" mass="50230">MRTRSTKTAPSSVTENGSKLPMTTEPAKPYKTLILPSGTSDDARFVSIENPRTNDLTRYFFCPKLGLYEFTTISPSGPRSILFTPSSGPGQGKSQRDGEEKDAETTEGGSEEKTHTSNPLTTCKSGSSADALIVKNAQLCVATPVDIVFFLLPILSPASEKPDAKKLFQPLDDMLDSRDGLSKHLRNILLHPTFKSKIETRMKNVCDTVEAGDEIMFRLNEEKLLCEVLRKAERIAANRLPPSLEEKFVLRALELPVLSIKREDTITTSVSEVTTTTESASLEPSESQTSNTTTTTATSLESTPIDASTPATETPPTEPTTPAGIPSLLRIRTALTFIQSSYVPPHITTKLEALLNSTSSTTKTPLPIDFTPLTAHLTHIATLRAQAAASRSLSDFSRKRNLADDDETAAIREEKRRKKEEDEKKKKAGGSRAVRDLKKVDTSGMKKLSAFFGKKTAKGK</sequence>
<name>A0A2B7YQ99_POLH7</name>
<dbReference type="Pfam" id="PF09468">
    <property type="entry name" value="RNase_H2-Ydr279"/>
    <property type="match status" value="1"/>
</dbReference>
<dbReference type="PANTHER" id="PTHR13383">
    <property type="entry name" value="RIBONUCLEASE H2 SUBUNIT B"/>
    <property type="match status" value="1"/>
</dbReference>
<dbReference type="PANTHER" id="PTHR13383:SF11">
    <property type="entry name" value="RIBONUCLEASE H2 SUBUNIT B"/>
    <property type="match status" value="1"/>
</dbReference>
<evidence type="ECO:0000259" key="7">
    <source>
        <dbReference type="Pfam" id="PF09468"/>
    </source>
</evidence>
<feature type="region of interest" description="Disordered" evidence="6">
    <location>
        <begin position="1"/>
        <end position="36"/>
    </location>
</feature>
<evidence type="ECO:0000313" key="9">
    <source>
        <dbReference type="EMBL" id="PGH23350.1"/>
    </source>
</evidence>
<proteinExistence type="predicted"/>
<keyword evidence="10" id="KW-1185">Reference proteome</keyword>
<feature type="compositionally biased region" description="Polar residues" evidence="6">
    <location>
        <begin position="1"/>
        <end position="17"/>
    </location>
</feature>
<dbReference type="GO" id="GO:0006401">
    <property type="term" value="P:RNA catabolic process"/>
    <property type="evidence" value="ECO:0007669"/>
    <property type="project" value="TreeGrafter"/>
</dbReference>
<accession>A0A2B7YQ99</accession>
<feature type="region of interest" description="Disordered" evidence="6">
    <location>
        <begin position="78"/>
        <end position="122"/>
    </location>
</feature>
<evidence type="ECO:0000313" key="10">
    <source>
        <dbReference type="Proteomes" id="UP000224634"/>
    </source>
</evidence>
<keyword evidence="3" id="KW-0539">Nucleus</keyword>
<evidence type="ECO:0000259" key="8">
    <source>
        <dbReference type="Pfam" id="PF17745"/>
    </source>
</evidence>
<comment type="function">
    <text evidence="4">Non catalytic subunit of RNase H2, an endonuclease that specifically degrades the RNA of RNA:DNA hybrids. Participates in DNA replication, possibly by mediating the removal of lagging-strand Okazaki fragment RNA primers during DNA replication. Mediates the excision of single ribonucleotides from DNA:RNA duplexes.</text>
</comment>
<feature type="domain" description="Rnh202 triple barrel" evidence="8">
    <location>
        <begin position="34"/>
        <end position="146"/>
    </location>
</feature>
<feature type="compositionally biased region" description="Polar residues" evidence="6">
    <location>
        <begin position="78"/>
        <end position="88"/>
    </location>
</feature>
<dbReference type="Gene3D" id="1.10.20.120">
    <property type="match status" value="1"/>
</dbReference>
<gene>
    <name evidence="9" type="ORF">AJ80_02603</name>
</gene>
<evidence type="ECO:0000256" key="5">
    <source>
        <dbReference type="ARBA" id="ARBA00033464"/>
    </source>
</evidence>
<feature type="domain" description="Ribonuclease H2 subunit B wHTH" evidence="7">
    <location>
        <begin position="149"/>
        <end position="352"/>
    </location>
</feature>
<dbReference type="STRING" id="1447883.A0A2B7YQ99"/>
<evidence type="ECO:0000256" key="4">
    <source>
        <dbReference type="ARBA" id="ARBA00024778"/>
    </source>
</evidence>
<dbReference type="InterPro" id="IPR041195">
    <property type="entry name" value="Rnh202_N"/>
</dbReference>
<dbReference type="OrthoDB" id="29098at2759"/>
<dbReference type="GO" id="GO:0005654">
    <property type="term" value="C:nucleoplasm"/>
    <property type="evidence" value="ECO:0007669"/>
    <property type="project" value="TreeGrafter"/>
</dbReference>
<dbReference type="EMBL" id="PDNA01000025">
    <property type="protein sequence ID" value="PGH23350.1"/>
    <property type="molecule type" value="Genomic_DNA"/>
</dbReference>
<feature type="compositionally biased region" description="Low complexity" evidence="6">
    <location>
        <begin position="268"/>
        <end position="323"/>
    </location>
</feature>
<dbReference type="Pfam" id="PF17745">
    <property type="entry name" value="Ydr279_N"/>
    <property type="match status" value="1"/>
</dbReference>
<dbReference type="GO" id="GO:0032299">
    <property type="term" value="C:ribonuclease H2 complex"/>
    <property type="evidence" value="ECO:0007669"/>
    <property type="project" value="InterPro"/>
</dbReference>
<organism evidence="9 10">
    <name type="scientific">Polytolypa hystricis (strain UAMH7299)</name>
    <dbReference type="NCBI Taxonomy" id="1447883"/>
    <lineage>
        <taxon>Eukaryota</taxon>
        <taxon>Fungi</taxon>
        <taxon>Dikarya</taxon>
        <taxon>Ascomycota</taxon>
        <taxon>Pezizomycotina</taxon>
        <taxon>Eurotiomycetes</taxon>
        <taxon>Eurotiomycetidae</taxon>
        <taxon>Onygenales</taxon>
        <taxon>Onygenales incertae sedis</taxon>
        <taxon>Polytolypa</taxon>
    </lineage>
</organism>
<feature type="region of interest" description="Disordered" evidence="6">
    <location>
        <begin position="268"/>
        <end position="325"/>
    </location>
</feature>
<evidence type="ECO:0000256" key="1">
    <source>
        <dbReference type="ARBA" id="ARBA00004123"/>
    </source>
</evidence>
<evidence type="ECO:0000256" key="3">
    <source>
        <dbReference type="ARBA" id="ARBA00023242"/>
    </source>
</evidence>
<dbReference type="InterPro" id="IPR040456">
    <property type="entry name" value="RNase_H2_suB"/>
</dbReference>
<feature type="compositionally biased region" description="Basic and acidic residues" evidence="6">
    <location>
        <begin position="405"/>
        <end position="425"/>
    </location>
</feature>
<protein>
    <recommendedName>
        <fullName evidence="2">Ribonuclease H2 subunit B</fullName>
    </recommendedName>
    <alternativeName>
        <fullName evidence="5">Ribonuclease HI subunit B</fullName>
    </alternativeName>
</protein>
<dbReference type="AlphaFoldDB" id="A0A2B7YQ99"/>
<dbReference type="Proteomes" id="UP000224634">
    <property type="component" value="Unassembled WGS sequence"/>
</dbReference>
<evidence type="ECO:0000256" key="6">
    <source>
        <dbReference type="SAM" id="MobiDB-lite"/>
    </source>
</evidence>
<reference evidence="9 10" key="1">
    <citation type="submission" date="2017-10" db="EMBL/GenBank/DDBJ databases">
        <title>Comparative genomics in systemic dimorphic fungi from Ajellomycetaceae.</title>
        <authorList>
            <person name="Munoz J.F."/>
            <person name="Mcewen J.G."/>
            <person name="Clay O.K."/>
            <person name="Cuomo C.A."/>
        </authorList>
    </citation>
    <scope>NUCLEOTIDE SEQUENCE [LARGE SCALE GENOMIC DNA]</scope>
    <source>
        <strain evidence="9 10">UAMH7299</strain>
    </source>
</reference>